<dbReference type="HOGENOM" id="CLU_2426566_0_0_1"/>
<organism evidence="2 3">
    <name type="scientific">Amanita muscaria (strain Koide BX008)</name>
    <dbReference type="NCBI Taxonomy" id="946122"/>
    <lineage>
        <taxon>Eukaryota</taxon>
        <taxon>Fungi</taxon>
        <taxon>Dikarya</taxon>
        <taxon>Basidiomycota</taxon>
        <taxon>Agaricomycotina</taxon>
        <taxon>Agaricomycetes</taxon>
        <taxon>Agaricomycetidae</taxon>
        <taxon>Agaricales</taxon>
        <taxon>Pluteineae</taxon>
        <taxon>Amanitaceae</taxon>
        <taxon>Amanita</taxon>
    </lineage>
</organism>
<evidence type="ECO:0000256" key="1">
    <source>
        <dbReference type="SAM" id="MobiDB-lite"/>
    </source>
</evidence>
<dbReference type="EMBL" id="KN818280">
    <property type="protein sequence ID" value="KIL61709.1"/>
    <property type="molecule type" value="Genomic_DNA"/>
</dbReference>
<accession>A0A0C2T561</accession>
<evidence type="ECO:0000313" key="3">
    <source>
        <dbReference type="Proteomes" id="UP000054549"/>
    </source>
</evidence>
<proteinExistence type="predicted"/>
<dbReference type="AlphaFoldDB" id="A0A0C2T561"/>
<evidence type="ECO:0000313" key="2">
    <source>
        <dbReference type="EMBL" id="KIL61709.1"/>
    </source>
</evidence>
<sequence length="91" mass="10185">MNVALIDHCLGISCLTNHVVAEKVVGAHAIYVSSPALICMDKTGVQRRRSIVFHYIVTHRHVTEWRTNSSSLNESWNPADEIHPVPTSKTH</sequence>
<name>A0A0C2T561_AMAMK</name>
<gene>
    <name evidence="2" type="ORF">M378DRAFT_819459</name>
</gene>
<feature type="region of interest" description="Disordered" evidence="1">
    <location>
        <begin position="69"/>
        <end position="91"/>
    </location>
</feature>
<protein>
    <submittedName>
        <fullName evidence="2">Uncharacterized protein</fullName>
    </submittedName>
</protein>
<dbReference type="InParanoid" id="A0A0C2T561"/>
<keyword evidence="3" id="KW-1185">Reference proteome</keyword>
<reference evidence="2 3" key="1">
    <citation type="submission" date="2014-04" db="EMBL/GenBank/DDBJ databases">
        <title>Evolutionary Origins and Diversification of the Mycorrhizal Mutualists.</title>
        <authorList>
            <consortium name="DOE Joint Genome Institute"/>
            <consortium name="Mycorrhizal Genomics Consortium"/>
            <person name="Kohler A."/>
            <person name="Kuo A."/>
            <person name="Nagy L.G."/>
            <person name="Floudas D."/>
            <person name="Copeland A."/>
            <person name="Barry K.W."/>
            <person name="Cichocki N."/>
            <person name="Veneault-Fourrey C."/>
            <person name="LaButti K."/>
            <person name="Lindquist E.A."/>
            <person name="Lipzen A."/>
            <person name="Lundell T."/>
            <person name="Morin E."/>
            <person name="Murat C."/>
            <person name="Riley R."/>
            <person name="Ohm R."/>
            <person name="Sun H."/>
            <person name="Tunlid A."/>
            <person name="Henrissat B."/>
            <person name="Grigoriev I.V."/>
            <person name="Hibbett D.S."/>
            <person name="Martin F."/>
        </authorList>
    </citation>
    <scope>NUCLEOTIDE SEQUENCE [LARGE SCALE GENOMIC DNA]</scope>
    <source>
        <strain evidence="2 3">Koide BX008</strain>
    </source>
</reference>
<dbReference type="Proteomes" id="UP000054549">
    <property type="component" value="Unassembled WGS sequence"/>
</dbReference>